<dbReference type="CDD" id="cd00293">
    <property type="entry name" value="USP-like"/>
    <property type="match status" value="2"/>
</dbReference>
<organism evidence="5 6">
    <name type="scientific">Phenylobacterium zucineum (strain HLK1)</name>
    <dbReference type="NCBI Taxonomy" id="450851"/>
    <lineage>
        <taxon>Bacteria</taxon>
        <taxon>Pseudomonadati</taxon>
        <taxon>Pseudomonadota</taxon>
        <taxon>Alphaproteobacteria</taxon>
        <taxon>Caulobacterales</taxon>
        <taxon>Caulobacteraceae</taxon>
        <taxon>Phenylobacterium</taxon>
    </lineage>
</organism>
<dbReference type="eggNOG" id="COG0589">
    <property type="taxonomic scope" value="Bacteria"/>
</dbReference>
<evidence type="ECO:0000256" key="3">
    <source>
        <dbReference type="ARBA" id="ARBA00022840"/>
    </source>
</evidence>
<dbReference type="PANTHER" id="PTHR46268">
    <property type="entry name" value="STRESS RESPONSE PROTEIN NHAX"/>
    <property type="match status" value="1"/>
</dbReference>
<evidence type="ECO:0000259" key="4">
    <source>
        <dbReference type="Pfam" id="PF00582"/>
    </source>
</evidence>
<gene>
    <name evidence="5" type="ordered locus">PHZ_c0455</name>
</gene>
<dbReference type="Gene3D" id="3.40.50.620">
    <property type="entry name" value="HUPs"/>
    <property type="match status" value="2"/>
</dbReference>
<dbReference type="KEGG" id="pzu:PHZ_c0455"/>
<dbReference type="EMBL" id="CP000747">
    <property type="protein sequence ID" value="ACG76869.1"/>
    <property type="molecule type" value="Genomic_DNA"/>
</dbReference>
<protein>
    <submittedName>
        <fullName evidence="5">Universal stress protein UspA</fullName>
    </submittedName>
</protein>
<keyword evidence="3" id="KW-0067">ATP-binding</keyword>
<name>B4REC7_PHEZH</name>
<dbReference type="AlphaFoldDB" id="B4REC7"/>
<keyword evidence="6" id="KW-1185">Reference proteome</keyword>
<dbReference type="RefSeq" id="WP_012521017.1">
    <property type="nucleotide sequence ID" value="NC_011144.1"/>
</dbReference>
<dbReference type="GO" id="GO:0005524">
    <property type="term" value="F:ATP binding"/>
    <property type="evidence" value="ECO:0007669"/>
    <property type="project" value="UniProtKB-KW"/>
</dbReference>
<evidence type="ECO:0000313" key="5">
    <source>
        <dbReference type="EMBL" id="ACG76869.1"/>
    </source>
</evidence>
<dbReference type="STRING" id="450851.PHZ_c0455"/>
<evidence type="ECO:0000313" key="6">
    <source>
        <dbReference type="Proteomes" id="UP000001868"/>
    </source>
</evidence>
<feature type="domain" description="UspA" evidence="4">
    <location>
        <begin position="147"/>
        <end position="283"/>
    </location>
</feature>
<reference evidence="5 6" key="1">
    <citation type="journal article" date="2008" name="BMC Genomics">
        <title>Complete genome of Phenylobacterium zucineum - a novel facultative intracellular bacterium isolated from human erythroleukemia cell line K562.</title>
        <authorList>
            <person name="Luo Y."/>
            <person name="Xu X."/>
            <person name="Ding Z."/>
            <person name="Liu Z."/>
            <person name="Zhang B."/>
            <person name="Yan Z."/>
            <person name="Sun J."/>
            <person name="Hu S."/>
            <person name="Hu X."/>
        </authorList>
    </citation>
    <scope>NUCLEOTIDE SEQUENCE [LARGE SCALE GENOMIC DNA]</scope>
    <source>
        <strain evidence="5 6">HLK1</strain>
    </source>
</reference>
<proteinExistence type="inferred from homology"/>
<dbReference type="Proteomes" id="UP000001868">
    <property type="component" value="Chromosome"/>
</dbReference>
<dbReference type="InterPro" id="IPR006015">
    <property type="entry name" value="Universal_stress_UspA"/>
</dbReference>
<dbReference type="Pfam" id="PF00582">
    <property type="entry name" value="Usp"/>
    <property type="match status" value="2"/>
</dbReference>
<dbReference type="SUPFAM" id="SSF52402">
    <property type="entry name" value="Adenine nucleotide alpha hydrolases-like"/>
    <property type="match status" value="2"/>
</dbReference>
<dbReference type="InterPro" id="IPR006016">
    <property type="entry name" value="UspA"/>
</dbReference>
<feature type="domain" description="UspA" evidence="4">
    <location>
        <begin position="13"/>
        <end position="140"/>
    </location>
</feature>
<evidence type="ECO:0000256" key="2">
    <source>
        <dbReference type="ARBA" id="ARBA00022741"/>
    </source>
</evidence>
<sequence length="298" mass="31747">MAPSDPANAGGGRILLATDLSARCDRALDRACALAEAWDATLHVVTAVEADAATAAAVGAAARAEAEAELADAIGERPVRRQVEVVAGRPDAVICEAARRLKPDLIVVGVARNEILGRMRPGRTVEALVREACAPFLVVKRRTRGPYGQVLVPSDFSPAAEQALVRAAAMFPEAAFTLLHAYRVPFTGFLSESEHDAEMRAMALEDQQAFVERVQAEAGRPLNITPRVEYGGPDERIDRFLRDHAPDLMVLGAHARGGLLERLAPDVAGRLLMAAACDVLVVPERSVARAAPSRTQTA</sequence>
<dbReference type="PANTHER" id="PTHR46268:SF27">
    <property type="entry name" value="UNIVERSAL STRESS PROTEIN RV2623"/>
    <property type="match status" value="1"/>
</dbReference>
<comment type="similarity">
    <text evidence="1">Belongs to the universal stress protein A family.</text>
</comment>
<dbReference type="PRINTS" id="PR01438">
    <property type="entry name" value="UNVRSLSTRESS"/>
</dbReference>
<evidence type="ECO:0000256" key="1">
    <source>
        <dbReference type="ARBA" id="ARBA00008791"/>
    </source>
</evidence>
<accession>B4REC7</accession>
<keyword evidence="2" id="KW-0547">Nucleotide-binding</keyword>
<dbReference type="HOGENOM" id="CLU_049301_2_1_5"/>
<dbReference type="InterPro" id="IPR014729">
    <property type="entry name" value="Rossmann-like_a/b/a_fold"/>
</dbReference>
<dbReference type="OrthoDB" id="5564966at2"/>